<dbReference type="EMBL" id="KN751270">
    <property type="protein sequence ID" value="KIH49966.1"/>
    <property type="molecule type" value="Genomic_DNA"/>
</dbReference>
<organism evidence="1 2">
    <name type="scientific">Ancylostoma duodenale</name>
    <dbReference type="NCBI Taxonomy" id="51022"/>
    <lineage>
        <taxon>Eukaryota</taxon>
        <taxon>Metazoa</taxon>
        <taxon>Ecdysozoa</taxon>
        <taxon>Nematoda</taxon>
        <taxon>Chromadorea</taxon>
        <taxon>Rhabditida</taxon>
        <taxon>Rhabditina</taxon>
        <taxon>Rhabditomorpha</taxon>
        <taxon>Strongyloidea</taxon>
        <taxon>Ancylostomatidae</taxon>
        <taxon>Ancylostomatinae</taxon>
        <taxon>Ancylostoma</taxon>
    </lineage>
</organism>
<keyword evidence="2" id="KW-1185">Reference proteome</keyword>
<dbReference type="Proteomes" id="UP000054047">
    <property type="component" value="Unassembled WGS sequence"/>
</dbReference>
<sequence>MNPLRARVLFAQYLRGKRYKYGLELYKLCSVGGYTEFAPQKNTPGEALRKNRMGIPKDIISNEFRRGEVIARQSVSGITIFKWKEKEKPICSQRCTTQRCSAVKR</sequence>
<protein>
    <submittedName>
        <fullName evidence="1">Uncharacterized protein</fullName>
    </submittedName>
</protein>
<proteinExistence type="predicted"/>
<evidence type="ECO:0000313" key="1">
    <source>
        <dbReference type="EMBL" id="KIH49966.1"/>
    </source>
</evidence>
<reference evidence="1 2" key="1">
    <citation type="submission" date="2013-12" db="EMBL/GenBank/DDBJ databases">
        <title>Draft genome of the parsitic nematode Ancylostoma duodenale.</title>
        <authorList>
            <person name="Mitreva M."/>
        </authorList>
    </citation>
    <scope>NUCLEOTIDE SEQUENCE [LARGE SCALE GENOMIC DNA]</scope>
    <source>
        <strain evidence="1 2">Zhejiang</strain>
    </source>
</reference>
<accession>A0A0C2FYS7</accession>
<gene>
    <name evidence="1" type="ORF">ANCDUO_19959</name>
</gene>
<evidence type="ECO:0000313" key="2">
    <source>
        <dbReference type="Proteomes" id="UP000054047"/>
    </source>
</evidence>
<dbReference type="AlphaFoldDB" id="A0A0C2FYS7"/>
<name>A0A0C2FYS7_9BILA</name>
<dbReference type="OrthoDB" id="5862982at2759"/>